<gene>
    <name evidence="2" type="ORF">Amac_009340</name>
</gene>
<organism evidence="2 3">
    <name type="scientific">Acrocarpospora macrocephala</name>
    <dbReference type="NCBI Taxonomy" id="150177"/>
    <lineage>
        <taxon>Bacteria</taxon>
        <taxon>Bacillati</taxon>
        <taxon>Actinomycetota</taxon>
        <taxon>Actinomycetes</taxon>
        <taxon>Streptosporangiales</taxon>
        <taxon>Streptosporangiaceae</taxon>
        <taxon>Acrocarpospora</taxon>
    </lineage>
</organism>
<dbReference type="EMBL" id="BLAE01000006">
    <property type="protein sequence ID" value="GES07339.1"/>
    <property type="molecule type" value="Genomic_DNA"/>
</dbReference>
<feature type="domain" description="DUF7824" evidence="1">
    <location>
        <begin position="669"/>
        <end position="749"/>
    </location>
</feature>
<name>A0A5M3WGC8_9ACTN</name>
<reference evidence="2 3" key="1">
    <citation type="submission" date="2019-10" db="EMBL/GenBank/DDBJ databases">
        <title>Whole genome shotgun sequence of Acrocarpospora macrocephala NBRC 16266.</title>
        <authorList>
            <person name="Ichikawa N."/>
            <person name="Kimura A."/>
            <person name="Kitahashi Y."/>
            <person name="Komaki H."/>
            <person name="Oguchi A."/>
        </authorList>
    </citation>
    <scope>NUCLEOTIDE SEQUENCE [LARGE SCALE GENOMIC DNA]</scope>
    <source>
        <strain evidence="2 3">NBRC 16266</strain>
    </source>
</reference>
<comment type="caution">
    <text evidence="2">The sequence shown here is derived from an EMBL/GenBank/DDBJ whole genome shotgun (WGS) entry which is preliminary data.</text>
</comment>
<evidence type="ECO:0000259" key="1">
    <source>
        <dbReference type="Pfam" id="PF25148"/>
    </source>
</evidence>
<accession>A0A5M3WGC8</accession>
<evidence type="ECO:0000313" key="2">
    <source>
        <dbReference type="EMBL" id="GES07339.1"/>
    </source>
</evidence>
<proteinExistence type="predicted"/>
<dbReference type="Pfam" id="PF25148">
    <property type="entry name" value="DUF7824"/>
    <property type="match status" value="1"/>
</dbReference>
<dbReference type="Proteomes" id="UP000331127">
    <property type="component" value="Unassembled WGS sequence"/>
</dbReference>
<evidence type="ECO:0000313" key="3">
    <source>
        <dbReference type="Proteomes" id="UP000331127"/>
    </source>
</evidence>
<dbReference type="InterPro" id="IPR056726">
    <property type="entry name" value="DUF7824"/>
</dbReference>
<sequence>MRHDDCDAGVFSRLFLYAHLGRPCVACGGDRMSAWERVRKAIADGDAAQMAAVVLGLDTVGRREVANELPGYIGSARRETQERFERRRADADQAEEQERKEFVRAEMARGLSRDLAHERWWMGGHDDVYRVDWSMRENWIEPMRVAGAGTLGGAAAVATWLYRRDFARWATVNDPGPLLQVIAARPPEWQADLAVRLALRLRGTRAQARDGSGDLALELLRRTGAVPPEHEPLVVAWVSTPPDLERDPLTEYLVSRIFEAEGVGRALREDRPDPPERAWNRGSWLRALRDLADAGRVSRDLLVDGCVRRFLLGGSGPDLRFFARLHDLLDPAPSQERARDYLRLLPAAPGPVAELALRQLRGAGGLSADEVNEALAALLFRAEGKLVRAGLTWLDQAARDATGDLDQLAPALASAFLCESYGVRERAVRLAVKHARRFSPLGAVAVREAAVMLPVDLAARVSEAYGEVEALPAEEDEFEAVPLPSFEARVRRPFPAALDNLAGTYNRLDDGVAFERWLDGFVRNPAARKSPHTRDGLYSHRQWSRIEQWAEALLREAAQPGQEPPIPEPEREPGYANHAISVSTAEGVFEVDFGRLPADWRESIATGLTDRGVPLGNLEHFEEGPPFEGEILEISMASMGHWREPEDEAEKPRDRLPNPRAVSPPHWAMLLRCAEIHAALKEGALPPYLLATPTLTSGHLDPAELVSRLEGYEREGAQALPADLQQALLRLPREVDPDVADRAAKLASEAGATLARWLKERPEPVMRVDWSHAGGDYTHDQQPGEHSPGLHPRIRLEPTGMALVDTLLADPPSSRWEEHGGYMPDWRLMLPSDREAVAMHLLPHLLNAWDRPGYFHRYVAELFHQDGPVGEGLALLIAALLAERGGFQSLERGQELLLRAAADGCLPAVECGRQFGLVIRRGSAKLGDVTTSLEDCARKGAHREVWEIMTGLLPVYLPEPGERAHASHTQALVFAAEAARWADASGTLPVVAEIAARKGTSGFVRAARHLHQQLDPRAGDPPPENR</sequence>
<protein>
    <recommendedName>
        <fullName evidence="1">DUF7824 domain-containing protein</fullName>
    </recommendedName>
</protein>
<keyword evidence="3" id="KW-1185">Reference proteome</keyword>
<dbReference type="AlphaFoldDB" id="A0A5M3WGC8"/>